<evidence type="ECO:0000313" key="5">
    <source>
        <dbReference type="Proteomes" id="UP001152795"/>
    </source>
</evidence>
<dbReference type="Proteomes" id="UP001152795">
    <property type="component" value="Unassembled WGS sequence"/>
</dbReference>
<gene>
    <name evidence="4" type="ORF">PACLA_8A074168</name>
</gene>
<keyword evidence="3" id="KW-0732">Signal</keyword>
<dbReference type="OrthoDB" id="6154955at2759"/>
<evidence type="ECO:0000256" key="2">
    <source>
        <dbReference type="ARBA" id="ARBA00022525"/>
    </source>
</evidence>
<sequence length="227" mass="24649">MLRVFLCFIFSSKFTVEEEGSPTMSFISFVLFGFVLVLTEHLVACNVVSKTVSDEVEKRNVNVGIPKGGLTVNIGHGMRDLIINGNGVGIQGKTVVAFQATLTTGRIGPNYASGAIKFNAVTLNIGNGYNPSTGKFTAPIAGLYQFTVSYLQYNGYSSYVRLIKGSSVVSDIHANHKNYDQLTKTILVTLTKGQTFWARLERGSSYAVYGSGRYTQFGGFLLSTGNY</sequence>
<dbReference type="InterPro" id="IPR001073">
    <property type="entry name" value="C1q_dom"/>
</dbReference>
<proteinExistence type="predicted"/>
<dbReference type="PANTHER" id="PTHR22923">
    <property type="entry name" value="CEREBELLIN-RELATED"/>
    <property type="match status" value="1"/>
</dbReference>
<keyword evidence="2" id="KW-0964">Secreted</keyword>
<dbReference type="GO" id="GO:0005576">
    <property type="term" value="C:extracellular region"/>
    <property type="evidence" value="ECO:0007669"/>
    <property type="project" value="UniProtKB-SubCell"/>
</dbReference>
<evidence type="ECO:0000256" key="1">
    <source>
        <dbReference type="ARBA" id="ARBA00004613"/>
    </source>
</evidence>
<dbReference type="EMBL" id="CACRXK020007870">
    <property type="protein sequence ID" value="CAB4013400.1"/>
    <property type="molecule type" value="Genomic_DNA"/>
</dbReference>
<dbReference type="InterPro" id="IPR008983">
    <property type="entry name" value="Tumour_necrosis_fac-like_dom"/>
</dbReference>
<protein>
    <submittedName>
        <fullName evidence="4">Complement C1q 4</fullName>
    </submittedName>
</protein>
<keyword evidence="5" id="KW-1185">Reference proteome</keyword>
<dbReference type="InterPro" id="IPR050822">
    <property type="entry name" value="Cerebellin_Synaptic_Org"/>
</dbReference>
<dbReference type="PRINTS" id="PR00007">
    <property type="entry name" value="COMPLEMNTC1Q"/>
</dbReference>
<dbReference type="PROSITE" id="PS50871">
    <property type="entry name" value="C1Q"/>
    <property type="match status" value="1"/>
</dbReference>
<accession>A0A7D9IQM2</accession>
<dbReference type="PANTHER" id="PTHR22923:SF116">
    <property type="entry name" value="C1Q DOMAIN-CONTAINING PROTEIN"/>
    <property type="match status" value="1"/>
</dbReference>
<organism evidence="4 5">
    <name type="scientific">Paramuricea clavata</name>
    <name type="common">Red gorgonian</name>
    <name type="synonym">Violescent sea-whip</name>
    <dbReference type="NCBI Taxonomy" id="317549"/>
    <lineage>
        <taxon>Eukaryota</taxon>
        <taxon>Metazoa</taxon>
        <taxon>Cnidaria</taxon>
        <taxon>Anthozoa</taxon>
        <taxon>Octocorallia</taxon>
        <taxon>Malacalcyonacea</taxon>
        <taxon>Plexauridae</taxon>
        <taxon>Paramuricea</taxon>
    </lineage>
</organism>
<reference evidence="4" key="1">
    <citation type="submission" date="2020-04" db="EMBL/GenBank/DDBJ databases">
        <authorList>
            <person name="Alioto T."/>
            <person name="Alioto T."/>
            <person name="Gomez Garrido J."/>
        </authorList>
    </citation>
    <scope>NUCLEOTIDE SEQUENCE</scope>
    <source>
        <strain evidence="4">A484AB</strain>
    </source>
</reference>
<dbReference type="SMART" id="SM00110">
    <property type="entry name" value="C1Q"/>
    <property type="match status" value="1"/>
</dbReference>
<evidence type="ECO:0000256" key="3">
    <source>
        <dbReference type="ARBA" id="ARBA00022729"/>
    </source>
</evidence>
<dbReference type="AlphaFoldDB" id="A0A7D9IQM2"/>
<dbReference type="Pfam" id="PF00386">
    <property type="entry name" value="C1q"/>
    <property type="match status" value="1"/>
</dbReference>
<comment type="caution">
    <text evidence="4">The sequence shown here is derived from an EMBL/GenBank/DDBJ whole genome shotgun (WGS) entry which is preliminary data.</text>
</comment>
<dbReference type="SUPFAM" id="SSF49842">
    <property type="entry name" value="TNF-like"/>
    <property type="match status" value="1"/>
</dbReference>
<dbReference type="Gene3D" id="2.60.120.40">
    <property type="match status" value="1"/>
</dbReference>
<evidence type="ECO:0000313" key="4">
    <source>
        <dbReference type="EMBL" id="CAB4013400.1"/>
    </source>
</evidence>
<comment type="subcellular location">
    <subcellularLocation>
        <location evidence="1">Secreted</location>
    </subcellularLocation>
</comment>
<name>A0A7D9IQM2_PARCT</name>